<gene>
    <name evidence="2" type="ORF">C7212DRAFT_348442</name>
</gene>
<proteinExistence type="predicted"/>
<dbReference type="Pfam" id="PF13401">
    <property type="entry name" value="AAA_22"/>
    <property type="match status" value="1"/>
</dbReference>
<comment type="caution">
    <text evidence="2">The sequence shown here is derived from an EMBL/GenBank/DDBJ whole genome shotgun (WGS) entry which is preliminary data.</text>
</comment>
<dbReference type="AlphaFoldDB" id="A0A317SCN8"/>
<dbReference type="OrthoDB" id="511599at2759"/>
<evidence type="ECO:0000313" key="3">
    <source>
        <dbReference type="Proteomes" id="UP000246991"/>
    </source>
</evidence>
<feature type="domain" description="ORC1/DEAH AAA+ ATPase" evidence="1">
    <location>
        <begin position="38"/>
        <end position="163"/>
    </location>
</feature>
<dbReference type="STRING" id="42249.A0A317SCN8"/>
<accession>A0A317SCN8</accession>
<protein>
    <recommendedName>
        <fullName evidence="1">ORC1/DEAH AAA+ ATPase domain-containing protein</fullName>
    </recommendedName>
</protein>
<dbReference type="InterPro" id="IPR027417">
    <property type="entry name" value="P-loop_NTPase"/>
</dbReference>
<dbReference type="SUPFAM" id="SSF52540">
    <property type="entry name" value="P-loop containing nucleoside triphosphate hydrolases"/>
    <property type="match status" value="1"/>
</dbReference>
<dbReference type="Proteomes" id="UP000246991">
    <property type="component" value="Unassembled WGS sequence"/>
</dbReference>
<dbReference type="EMBL" id="PYWC01000121">
    <property type="protein sequence ID" value="PWW72055.1"/>
    <property type="molecule type" value="Genomic_DNA"/>
</dbReference>
<dbReference type="InterPro" id="IPR049945">
    <property type="entry name" value="AAA_22"/>
</dbReference>
<keyword evidence="3" id="KW-1185">Reference proteome</keyword>
<reference evidence="2 3" key="1">
    <citation type="submission" date="2018-03" db="EMBL/GenBank/DDBJ databases">
        <title>Genomes of Pezizomycetes fungi and the evolution of truffles.</title>
        <authorList>
            <person name="Murat C."/>
            <person name="Payen T."/>
            <person name="Noel B."/>
            <person name="Kuo A."/>
            <person name="Martin F.M."/>
        </authorList>
    </citation>
    <scope>NUCLEOTIDE SEQUENCE [LARGE SCALE GENOMIC DNA]</scope>
    <source>
        <strain evidence="2">091103-1</strain>
    </source>
</reference>
<organism evidence="2 3">
    <name type="scientific">Tuber magnatum</name>
    <name type="common">white Piedmont truffle</name>
    <dbReference type="NCBI Taxonomy" id="42249"/>
    <lineage>
        <taxon>Eukaryota</taxon>
        <taxon>Fungi</taxon>
        <taxon>Dikarya</taxon>
        <taxon>Ascomycota</taxon>
        <taxon>Pezizomycotina</taxon>
        <taxon>Pezizomycetes</taxon>
        <taxon>Pezizales</taxon>
        <taxon>Tuberaceae</taxon>
        <taxon>Tuber</taxon>
    </lineage>
</organism>
<sequence length="239" mass="25804">MGAVPDAEGTKKLVEHPGATWAIEYILKPQSDYAYYDMIIGTYGTGKTTLVRHVAHQLDGVLYVNISPKRISEKTFAKGFVKAFHWTPSTCFWFDMLLFYGGISAGEAAAASQCSELSGLFVLEAKLFKQNKGQPPVLVLDNVNCLAQDNPKLLNILQDITKDVADDGLCCSASSCLAKAMEIGDLEDNEAMDFLCNKRGITEPVARDIYGLVGGCVVLLARAANELNSGQDIPGLSST</sequence>
<name>A0A317SCN8_9PEZI</name>
<evidence type="ECO:0000313" key="2">
    <source>
        <dbReference type="EMBL" id="PWW72055.1"/>
    </source>
</evidence>
<evidence type="ECO:0000259" key="1">
    <source>
        <dbReference type="Pfam" id="PF13401"/>
    </source>
</evidence>
<dbReference type="Gene3D" id="3.40.50.300">
    <property type="entry name" value="P-loop containing nucleotide triphosphate hydrolases"/>
    <property type="match status" value="1"/>
</dbReference>
<dbReference type="GO" id="GO:0016887">
    <property type="term" value="F:ATP hydrolysis activity"/>
    <property type="evidence" value="ECO:0007669"/>
    <property type="project" value="InterPro"/>
</dbReference>